<dbReference type="PATRIC" id="fig|1121318.3.peg.3473"/>
<comment type="caution">
    <text evidence="2">The sequence shown here is derived from an EMBL/GenBank/DDBJ whole genome shotgun (WGS) entry which is preliminary data.</text>
</comment>
<dbReference type="Proteomes" id="UP000037043">
    <property type="component" value="Unassembled WGS sequence"/>
</dbReference>
<dbReference type="Pfam" id="PF18919">
    <property type="entry name" value="DUF5670"/>
    <property type="match status" value="1"/>
</dbReference>
<dbReference type="AlphaFoldDB" id="A0A0L6Z6I7"/>
<accession>A0A0L6Z6I7</accession>
<keyword evidence="3" id="KW-1185">Reference proteome</keyword>
<evidence type="ECO:0000256" key="1">
    <source>
        <dbReference type="SAM" id="Phobius"/>
    </source>
</evidence>
<dbReference type="STRING" id="36844.SAMN04488501_1017"/>
<dbReference type="InterPro" id="IPR043727">
    <property type="entry name" value="Lmo0937-like"/>
</dbReference>
<reference evidence="3" key="1">
    <citation type="submission" date="2015-08" db="EMBL/GenBank/DDBJ databases">
        <title>Genome sequence of the strict anaerobe Clostridium homopropionicum LuHBu1 (DSM 5847T).</title>
        <authorList>
            <person name="Poehlein A."/>
            <person name="Beck M."/>
            <person name="Schiel-Bengelsdorf B."/>
            <person name="Bengelsdorf F.R."/>
            <person name="Daniel R."/>
            <person name="Duerre P."/>
        </authorList>
    </citation>
    <scope>NUCLEOTIDE SEQUENCE [LARGE SCALE GENOMIC DNA]</scope>
    <source>
        <strain evidence="3">DSM 5847</strain>
    </source>
</reference>
<evidence type="ECO:0000313" key="2">
    <source>
        <dbReference type="EMBL" id="KOA18571.1"/>
    </source>
</evidence>
<keyword evidence="1" id="KW-0812">Transmembrane</keyword>
<feature type="transmembrane region" description="Helical" evidence="1">
    <location>
        <begin position="28"/>
        <end position="45"/>
    </location>
</feature>
<dbReference type="RefSeq" id="WP_139205588.1">
    <property type="nucleotide sequence ID" value="NZ_LHUR01000042.1"/>
</dbReference>
<evidence type="ECO:0000313" key="3">
    <source>
        <dbReference type="Proteomes" id="UP000037043"/>
    </source>
</evidence>
<protein>
    <recommendedName>
        <fullName evidence="4">Lmo0937 family membrane protein</fullName>
    </recommendedName>
</protein>
<name>A0A0L6Z6I7_9CLOT</name>
<sequence>MKLLRWLGGIVLFFWALGLIFRIGGRFIHLLLIIGVIAFIYDLLFNRKNVDKT</sequence>
<keyword evidence="1" id="KW-0472">Membrane</keyword>
<proteinExistence type="predicted"/>
<evidence type="ECO:0008006" key="4">
    <source>
        <dbReference type="Google" id="ProtNLM"/>
    </source>
</evidence>
<dbReference type="EMBL" id="LHUR01000042">
    <property type="protein sequence ID" value="KOA18571.1"/>
    <property type="molecule type" value="Genomic_DNA"/>
</dbReference>
<keyword evidence="1" id="KW-1133">Transmembrane helix</keyword>
<organism evidence="2 3">
    <name type="scientific">Clostridium homopropionicum DSM 5847</name>
    <dbReference type="NCBI Taxonomy" id="1121318"/>
    <lineage>
        <taxon>Bacteria</taxon>
        <taxon>Bacillati</taxon>
        <taxon>Bacillota</taxon>
        <taxon>Clostridia</taxon>
        <taxon>Eubacteriales</taxon>
        <taxon>Clostridiaceae</taxon>
        <taxon>Clostridium</taxon>
    </lineage>
</organism>
<dbReference type="NCBIfam" id="NF033488">
    <property type="entry name" value="lmo0937_fam_TM"/>
    <property type="match status" value="1"/>
</dbReference>
<gene>
    <name evidence="2" type="ORF">CLHOM_34730</name>
</gene>